<dbReference type="Proteomes" id="UP001159363">
    <property type="component" value="Chromosome 9"/>
</dbReference>
<evidence type="ECO:0000313" key="2">
    <source>
        <dbReference type="EMBL" id="KAJ8873719.1"/>
    </source>
</evidence>
<gene>
    <name evidence="2" type="ORF">PR048_024553</name>
</gene>
<feature type="compositionally biased region" description="Basic and acidic residues" evidence="1">
    <location>
        <begin position="933"/>
        <end position="945"/>
    </location>
</feature>
<sequence>MCESLSSALKEMFKMPSISTNTCINPPLQGHQDALMNPWKIPENSTRHNTATECAHVVHWGRIRQGSSAAGKRLRITAAMAFHSTKIQPVGHTLTRRPASRSTHHERQIAIDRPPATYQAARFKKRNSFTFELDSQPSVSRPSIRRSLVTMKFCRTEGLAYDGLLGNRFQLTEEKLRMAASPALFVPVAENGLSTEQKRRVVRQLFVLLPRSNGTAHRRRVATLPASHALVPGSNCLAARRGAYISPARRLPHGALQLTATSATFSQMWKTEFGPTGSARSEHHNTIAPPQTEHIENNRSAKKKKIGTSCKIRRGLLRSATYVLVNLVRLPNGTKGRLHQRGSKLDLGSDLRSTLKTIAPFEFRAGLEIEFKFISNRRTGMSPVRPLATTPLRSGNSRSLESPKVDSPAPWVCCFVGGGRRECCRIRTDKKRRTGRLYAAARIAARATPTMQSYQSLCVTSPFAWRMSSRSVVQFVAVFVAVFNMEEFRTEQLIDEVKKKASLCDTSSEEYKNRQLSKMQWIGMCTPFCPDFHELAGLSQSESCTTKMDVKGLKITNNCRKRKNTPTSGVIRHDSYMLKSGSYPAGNRTRFALVGCELSLAAAPTRDYATLHLLVYAHSCFQCSYYLPCVKQTRCRKAIQQLLLNCSPRAYTADGELGCLLLPDRTPPFVTSPTTGTLLPGAGVVDPPHPSPSPGLTRLWAPCPPPPFLQGNPRIMDSGCRAARRLGCVAAPLPCWRFRRVWRRRKNVLAAAKDTIYTAATQRPAVFDGVHLAECARAKRIVDDDRILRDDGGRGVRTVNGRDGVKKTTWFTCTPITQSQAVLGSHCKAGPGVFPHSTGSQGRSQHGYVRPPSTEQLEAVSGVKNKLSTGVASDLGCRKTGVSTRAPAALAVDPSTTPPGDSRCRAIPDMPHYTIQELGEMEGFRENPPTSGIDRHDSPLRESRSRTRSALVPCDPVTPPSGGSKDPLRRRLLEGLDTLRYDQTMYSPVKITFKCYMSISWLDYLPSTFHSRAAPYSLRFTLIGSQDPDAKSRPNFYTPHACVAAVMLGGCVYSLLSTLVSTRELGWGTSPATSIFSLLRPPKSRLLRGAGPAREMNGLCGAARVCGQQVLRYNPAHSR</sequence>
<dbReference type="EMBL" id="JARBHB010000010">
    <property type="protein sequence ID" value="KAJ8873719.1"/>
    <property type="molecule type" value="Genomic_DNA"/>
</dbReference>
<proteinExistence type="predicted"/>
<feature type="region of interest" description="Disordered" evidence="1">
    <location>
        <begin position="923"/>
        <end position="969"/>
    </location>
</feature>
<accession>A0ABQ9GNZ5</accession>
<name>A0ABQ9GNZ5_9NEOP</name>
<organism evidence="2 3">
    <name type="scientific">Dryococelus australis</name>
    <dbReference type="NCBI Taxonomy" id="614101"/>
    <lineage>
        <taxon>Eukaryota</taxon>
        <taxon>Metazoa</taxon>
        <taxon>Ecdysozoa</taxon>
        <taxon>Arthropoda</taxon>
        <taxon>Hexapoda</taxon>
        <taxon>Insecta</taxon>
        <taxon>Pterygota</taxon>
        <taxon>Neoptera</taxon>
        <taxon>Polyneoptera</taxon>
        <taxon>Phasmatodea</taxon>
        <taxon>Verophasmatodea</taxon>
        <taxon>Anareolatae</taxon>
        <taxon>Phasmatidae</taxon>
        <taxon>Eurycanthinae</taxon>
        <taxon>Dryococelus</taxon>
    </lineage>
</organism>
<evidence type="ECO:0000256" key="1">
    <source>
        <dbReference type="SAM" id="MobiDB-lite"/>
    </source>
</evidence>
<reference evidence="2 3" key="1">
    <citation type="submission" date="2023-02" db="EMBL/GenBank/DDBJ databases">
        <title>LHISI_Scaffold_Assembly.</title>
        <authorList>
            <person name="Stuart O.P."/>
            <person name="Cleave R."/>
            <person name="Magrath M.J.L."/>
            <person name="Mikheyev A.S."/>
        </authorList>
    </citation>
    <scope>NUCLEOTIDE SEQUENCE [LARGE SCALE GENOMIC DNA]</scope>
    <source>
        <strain evidence="2">Daus_M_001</strain>
        <tissue evidence="2">Leg muscle</tissue>
    </source>
</reference>
<keyword evidence="3" id="KW-1185">Reference proteome</keyword>
<evidence type="ECO:0000313" key="3">
    <source>
        <dbReference type="Proteomes" id="UP001159363"/>
    </source>
</evidence>
<comment type="caution">
    <text evidence="2">The sequence shown here is derived from an EMBL/GenBank/DDBJ whole genome shotgun (WGS) entry which is preliminary data.</text>
</comment>
<protein>
    <submittedName>
        <fullName evidence="2">Uncharacterized protein</fullName>
    </submittedName>
</protein>